<dbReference type="InParanoid" id="J4W934"/>
<organism evidence="4 5">
    <name type="scientific">Beauveria bassiana (strain ARSEF 2860)</name>
    <name type="common">White muscardine disease fungus</name>
    <name type="synonym">Tritirachium shiotae</name>
    <dbReference type="NCBI Taxonomy" id="655819"/>
    <lineage>
        <taxon>Eukaryota</taxon>
        <taxon>Fungi</taxon>
        <taxon>Dikarya</taxon>
        <taxon>Ascomycota</taxon>
        <taxon>Pezizomycotina</taxon>
        <taxon>Sordariomycetes</taxon>
        <taxon>Hypocreomycetidae</taxon>
        <taxon>Hypocreales</taxon>
        <taxon>Cordycipitaceae</taxon>
        <taxon>Beauveria</taxon>
    </lineage>
</organism>
<evidence type="ECO:0000256" key="2">
    <source>
        <dbReference type="ARBA" id="ARBA00022737"/>
    </source>
</evidence>
<dbReference type="InterPro" id="IPR001680">
    <property type="entry name" value="WD40_rpt"/>
</dbReference>
<dbReference type="AlphaFoldDB" id="J4W934"/>
<dbReference type="PROSITE" id="PS00678">
    <property type="entry name" value="WD_REPEATS_1"/>
    <property type="match status" value="1"/>
</dbReference>
<dbReference type="HOGENOM" id="CLU_045005_0_0_1"/>
<dbReference type="SUPFAM" id="SSF50969">
    <property type="entry name" value="YVTN repeat-like/Quinoprotein amine dehydrogenase"/>
    <property type="match status" value="1"/>
</dbReference>
<reference evidence="4 5" key="1">
    <citation type="journal article" date="2012" name="Sci. Rep.">
        <title>Genomic perspectives on the evolution of fungal entomopathogenicity in Beauveria bassiana.</title>
        <authorList>
            <person name="Xiao G."/>
            <person name="Ying S.H."/>
            <person name="Zheng P."/>
            <person name="Wang Z.L."/>
            <person name="Zhang S."/>
            <person name="Xie X.Q."/>
            <person name="Shang Y."/>
            <person name="St Leger R.J."/>
            <person name="Zhao G.P."/>
            <person name="Wang C."/>
            <person name="Feng M.G."/>
        </authorList>
    </citation>
    <scope>NUCLEOTIDE SEQUENCE [LARGE SCALE GENOMIC DNA]</scope>
    <source>
        <strain evidence="4 5">ARSEF 2860</strain>
    </source>
</reference>
<dbReference type="InterPro" id="IPR019775">
    <property type="entry name" value="WD40_repeat_CS"/>
</dbReference>
<sequence length="398" mass="42585">MLASTTFSPVVALTATRLTRKWTRRRRAATPLFGAASAVTLRPVHGIEAGPAGTERPNFTVTATAMSKTDAPPYSVVASEQLTLSLRYRKLTARSEIRRVGLSADAQNPIAYATFNGGQMDQVWLDVFELNSRRGLSKVSGGHATFAPPVGASASRVATLRDWTLQLGPGVEYVHSTSLLLRDLHTGKTALEIKGACGDPVAWSPDGRAIAAAEPRCHRVGVWDTRSGTLLGRVVSHIDKVDFAAFTPDMHLVTASRDGTLRVTDPATSRTTAKLEIEGLGAANPRALVVADNETIVSVWGASVHVWTPRANHLTSYTLASVRRTEGVPLALSPDGKYMLCWTEDGFDIMDVLSGETVAERPGGALVTAAAFSADASVVLLGRMDGFLEVWDIARKKT</sequence>
<dbReference type="OrthoDB" id="2013972at2759"/>
<gene>
    <name evidence="4" type="ORF">BBA_04008</name>
</gene>
<dbReference type="Pfam" id="PF00400">
    <property type="entry name" value="WD40"/>
    <property type="match status" value="1"/>
</dbReference>
<dbReference type="SMART" id="SM00320">
    <property type="entry name" value="WD40"/>
    <property type="match status" value="2"/>
</dbReference>
<name>J4W934_BEAB2</name>
<accession>J4W934</accession>
<dbReference type="GeneID" id="19887020"/>
<keyword evidence="1 3" id="KW-0853">WD repeat</keyword>
<proteinExistence type="predicted"/>
<evidence type="ECO:0000256" key="3">
    <source>
        <dbReference type="PROSITE-ProRule" id="PRU00221"/>
    </source>
</evidence>
<dbReference type="PROSITE" id="PS50082">
    <property type="entry name" value="WD_REPEATS_2"/>
    <property type="match status" value="1"/>
</dbReference>
<dbReference type="PROSITE" id="PS50294">
    <property type="entry name" value="WD_REPEATS_REGION"/>
    <property type="match status" value="1"/>
</dbReference>
<feature type="repeat" description="WD" evidence="3">
    <location>
        <begin position="367"/>
        <end position="398"/>
    </location>
</feature>
<dbReference type="InterPro" id="IPR011044">
    <property type="entry name" value="Quino_amine_DH_bsu"/>
</dbReference>
<evidence type="ECO:0000313" key="5">
    <source>
        <dbReference type="Proteomes" id="UP000002762"/>
    </source>
</evidence>
<evidence type="ECO:0000313" key="4">
    <source>
        <dbReference type="EMBL" id="EJP66715.1"/>
    </source>
</evidence>
<dbReference type="Proteomes" id="UP000002762">
    <property type="component" value="Unassembled WGS sequence"/>
</dbReference>
<keyword evidence="2" id="KW-0677">Repeat</keyword>
<dbReference type="EMBL" id="JH725158">
    <property type="protein sequence ID" value="EJP66715.1"/>
    <property type="molecule type" value="Genomic_DNA"/>
</dbReference>
<protein>
    <submittedName>
        <fullName evidence="4">Ribosome assembly protein 4</fullName>
    </submittedName>
</protein>
<dbReference type="RefSeq" id="XP_008597327.1">
    <property type="nucleotide sequence ID" value="XM_008599105.1"/>
</dbReference>
<dbReference type="PANTHER" id="PTHR19879:SF9">
    <property type="entry name" value="TRANSCRIPTION INITIATION FACTOR TFIID SUBUNIT 5"/>
    <property type="match status" value="1"/>
</dbReference>
<dbReference type="InterPro" id="IPR015943">
    <property type="entry name" value="WD40/YVTN_repeat-like_dom_sf"/>
</dbReference>
<evidence type="ECO:0000256" key="1">
    <source>
        <dbReference type="ARBA" id="ARBA00022574"/>
    </source>
</evidence>
<keyword evidence="5" id="KW-1185">Reference proteome</keyword>
<dbReference type="STRING" id="655819.J4W934"/>
<dbReference type="Gene3D" id="2.130.10.10">
    <property type="entry name" value="YVTN repeat-like/Quinoprotein amine dehydrogenase"/>
    <property type="match status" value="2"/>
</dbReference>
<dbReference type="PANTHER" id="PTHR19879">
    <property type="entry name" value="TRANSCRIPTION INITIATION FACTOR TFIID"/>
    <property type="match status" value="1"/>
</dbReference>